<organism evidence="1 2">
    <name type="scientific">Ancylobacter mangrovi</name>
    <dbReference type="NCBI Taxonomy" id="2972472"/>
    <lineage>
        <taxon>Bacteria</taxon>
        <taxon>Pseudomonadati</taxon>
        <taxon>Pseudomonadota</taxon>
        <taxon>Alphaproteobacteria</taxon>
        <taxon>Hyphomicrobiales</taxon>
        <taxon>Xanthobacteraceae</taxon>
        <taxon>Ancylobacter</taxon>
    </lineage>
</organism>
<name>A0A9X2T324_9HYPH</name>
<evidence type="ECO:0000313" key="1">
    <source>
        <dbReference type="EMBL" id="MCS0496865.1"/>
    </source>
</evidence>
<protein>
    <submittedName>
        <fullName evidence="1">Uncharacterized protein</fullName>
    </submittedName>
</protein>
<proteinExistence type="predicted"/>
<dbReference type="Proteomes" id="UP001151088">
    <property type="component" value="Unassembled WGS sequence"/>
</dbReference>
<accession>A0A9X2T324</accession>
<dbReference type="RefSeq" id="WP_258734024.1">
    <property type="nucleotide sequence ID" value="NZ_JANTHZ010000008.1"/>
</dbReference>
<dbReference type="AlphaFoldDB" id="A0A9X2T324"/>
<sequence length="266" mass="29793">MKHQYVGDINDYRKYALLRVLSAGGAIRIGVCWMLTPSDGSSDGEKRRYLEQPERYRRFDPELFDELSLVSPEPDRRRLESIEQSGIVPGATYFNAVLTDAADERMRFMADCRRELANADLVFFDPDNGLETTLHRGRKGSSKFLYLDEAAAFYAAGKSLLIYQHFPREKREAFIASCAARLYAVAPAATLCAFRTAHVVFLLLNHPESPAALTEAAQLASTKWSAKARASAKWHREDFILGSFIPSLTHNPLAALLAELDDDTAE</sequence>
<dbReference type="EMBL" id="JANTHZ010000008">
    <property type="protein sequence ID" value="MCS0496865.1"/>
    <property type="molecule type" value="Genomic_DNA"/>
</dbReference>
<comment type="caution">
    <text evidence="1">The sequence shown here is derived from an EMBL/GenBank/DDBJ whole genome shotgun (WGS) entry which is preliminary data.</text>
</comment>
<reference evidence="1" key="1">
    <citation type="submission" date="2022-08" db="EMBL/GenBank/DDBJ databases">
        <authorList>
            <person name="Li F."/>
        </authorList>
    </citation>
    <scope>NUCLEOTIDE SEQUENCE</scope>
    <source>
        <strain evidence="1">MQZ15Z-1</strain>
    </source>
</reference>
<gene>
    <name evidence="1" type="ORF">NVS89_17335</name>
</gene>
<evidence type="ECO:0000313" key="2">
    <source>
        <dbReference type="Proteomes" id="UP001151088"/>
    </source>
</evidence>
<keyword evidence="2" id="KW-1185">Reference proteome</keyword>